<protein>
    <submittedName>
        <fullName evidence="1">Uncharacterized protein</fullName>
    </submittedName>
</protein>
<reference evidence="1" key="1">
    <citation type="submission" date="2014-09" db="EMBL/GenBank/DDBJ databases">
        <authorList>
            <person name="Magalhaes I.L.F."/>
            <person name="Oliveira U."/>
            <person name="Santos F.R."/>
            <person name="Vidigal T.H.D.A."/>
            <person name="Brescovit A.D."/>
            <person name="Santos A.J."/>
        </authorList>
    </citation>
    <scope>NUCLEOTIDE SEQUENCE</scope>
    <source>
        <tissue evidence="1">Shoot tissue taken approximately 20 cm above the soil surface</tissue>
    </source>
</reference>
<organism evidence="1">
    <name type="scientific">Arundo donax</name>
    <name type="common">Giant reed</name>
    <name type="synonym">Donax arundinaceus</name>
    <dbReference type="NCBI Taxonomy" id="35708"/>
    <lineage>
        <taxon>Eukaryota</taxon>
        <taxon>Viridiplantae</taxon>
        <taxon>Streptophyta</taxon>
        <taxon>Embryophyta</taxon>
        <taxon>Tracheophyta</taxon>
        <taxon>Spermatophyta</taxon>
        <taxon>Magnoliopsida</taxon>
        <taxon>Liliopsida</taxon>
        <taxon>Poales</taxon>
        <taxon>Poaceae</taxon>
        <taxon>PACMAD clade</taxon>
        <taxon>Arundinoideae</taxon>
        <taxon>Arundineae</taxon>
        <taxon>Arundo</taxon>
    </lineage>
</organism>
<proteinExistence type="predicted"/>
<sequence>MQALQKVLREELEVCPSKVTCEPMTCTDVLKTECARQ</sequence>
<reference evidence="1" key="2">
    <citation type="journal article" date="2015" name="Data Brief">
        <title>Shoot transcriptome of the giant reed, Arundo donax.</title>
        <authorList>
            <person name="Barrero R.A."/>
            <person name="Guerrero F.D."/>
            <person name="Moolhuijzen P."/>
            <person name="Goolsby J.A."/>
            <person name="Tidwell J."/>
            <person name="Bellgard S.E."/>
            <person name="Bellgard M.I."/>
        </authorList>
    </citation>
    <scope>NUCLEOTIDE SEQUENCE</scope>
    <source>
        <tissue evidence="1">Shoot tissue taken approximately 20 cm above the soil surface</tissue>
    </source>
</reference>
<dbReference type="AlphaFoldDB" id="A0A0A9AQT8"/>
<dbReference type="EMBL" id="GBRH01244399">
    <property type="protein sequence ID" value="JAD53496.1"/>
    <property type="molecule type" value="Transcribed_RNA"/>
</dbReference>
<evidence type="ECO:0000313" key="1">
    <source>
        <dbReference type="EMBL" id="JAD53496.1"/>
    </source>
</evidence>
<name>A0A0A9AQT8_ARUDO</name>
<accession>A0A0A9AQT8</accession>